<reference evidence="2" key="1">
    <citation type="journal article" date="2007" name="J. Bacteriol.">
        <title>Comparative genome analysis of four magnetotactic bacteria reveals a complex set of group-specific genes implicated in magnetosome biomineralization and function.</title>
        <authorList>
            <person name="Richter M."/>
            <person name="Kube M."/>
            <person name="Bazylinski D.A."/>
            <person name="Lombardot T."/>
            <person name="Gloeckner F.O."/>
            <person name="Reinhardt R."/>
            <person name="Schueler D."/>
        </authorList>
    </citation>
    <scope>NUCLEOTIDE SEQUENCE</scope>
    <source>
        <strain evidence="2">MSR-1</strain>
    </source>
</reference>
<accession>A4TWB0</accession>
<dbReference type="InterPro" id="IPR028087">
    <property type="entry name" value="Tad_N"/>
</dbReference>
<dbReference type="SUPFAM" id="SSF53300">
    <property type="entry name" value="vWA-like"/>
    <property type="match status" value="1"/>
</dbReference>
<dbReference type="RefSeq" id="WP_106002039.1">
    <property type="nucleotide sequence ID" value="NZ_CP027527.1"/>
</dbReference>
<sequence length="460" mass="48429">MILRRLMHDRRGTVAIIFALALIPLSLSVGLAVDTARAYAVKSKLSQALDAAALAVGSSTGTAAELQQIGQKFFDANFKDSGLDAAGSFSVSVTGDVVSANGSAQVQTTLMQLVGIDTIAVSESAQVIRSIKGLELALVLDNTGSMTTSDNIGALRDAAQELVDILFGGRADHPTLRVAVVPYSASVNPGPIAPTLISGNDAYAPTNLLGWKGCVIERVGRAMEDSPASTAPWLRYQWLPAIDNYYDATKASTVRADPSQGNGGTGPNLGCPTPITPLTGVKATVDSAIQALRAWSRGGTMGDIGMAWGLRVLSPEPPFTEGLAWNTPKWAKAVILMTDGDNQFYKLTSTTGPNKVNSAVNSDYSGYGRLDQYGALGTTSTTTAKSVINTRLTQVCQAMKDKGITVYTITFTSGINQATKDIYKACASSTAKWFDSPSQADLRASFRAIATELSQLRVSQ</sequence>
<evidence type="ECO:0000313" key="2">
    <source>
        <dbReference type="EMBL" id="CAM74917.1"/>
    </source>
</evidence>
<protein>
    <recommendedName>
        <fullName evidence="1">VWFA domain-containing protein</fullName>
    </recommendedName>
</protein>
<proteinExistence type="predicted"/>
<dbReference type="Gene3D" id="3.40.50.410">
    <property type="entry name" value="von Willebrand factor, type A domain"/>
    <property type="match status" value="1"/>
</dbReference>
<organism evidence="2">
    <name type="scientific">Magnetospirillum gryphiswaldense</name>
    <dbReference type="NCBI Taxonomy" id="55518"/>
    <lineage>
        <taxon>Bacteria</taxon>
        <taxon>Pseudomonadati</taxon>
        <taxon>Pseudomonadota</taxon>
        <taxon>Alphaproteobacteria</taxon>
        <taxon>Rhodospirillales</taxon>
        <taxon>Rhodospirillaceae</taxon>
        <taxon>Magnetospirillum</taxon>
    </lineage>
</organism>
<dbReference type="InterPro" id="IPR036465">
    <property type="entry name" value="vWFA_dom_sf"/>
</dbReference>
<dbReference type="Pfam" id="PF13400">
    <property type="entry name" value="Tad"/>
    <property type="match status" value="1"/>
</dbReference>
<dbReference type="InterPro" id="IPR002035">
    <property type="entry name" value="VWF_A"/>
</dbReference>
<gene>
    <name evidence="2" type="ORF">MGR_1742</name>
</gene>
<evidence type="ECO:0000259" key="1">
    <source>
        <dbReference type="PROSITE" id="PS50234"/>
    </source>
</evidence>
<dbReference type="AlphaFoldDB" id="A4TWB0"/>
<feature type="domain" description="VWFA" evidence="1">
    <location>
        <begin position="135"/>
        <end position="188"/>
    </location>
</feature>
<dbReference type="EMBL" id="CU459003">
    <property type="protein sequence ID" value="CAM74917.1"/>
    <property type="molecule type" value="Genomic_DNA"/>
</dbReference>
<dbReference type="PROSITE" id="PS50234">
    <property type="entry name" value="VWFA"/>
    <property type="match status" value="1"/>
</dbReference>
<name>A4TWB0_9PROT</name>